<dbReference type="OrthoDB" id="5786478at2"/>
<dbReference type="InterPro" id="IPR036291">
    <property type="entry name" value="NAD(P)-bd_dom_sf"/>
</dbReference>
<dbReference type="PRINTS" id="PR00081">
    <property type="entry name" value="GDHRDH"/>
</dbReference>
<sequence length="229" mass="24327">MSQNVLITGANRGIGLEFCQQYLASGARVFACCRTPQQASELNALAADNPQLTVMQLDIASQQQAAAIIDLLKGETLDVVINNAGIYGTKGASLETIDAEEWLHVLHIDTVAPVLLTRNLSPLLKQGSKIAFVSSKMGSIADNQSGGSYMYRSAKAALNAAVKSLAVDWSEQDITIALLHPGWVKTDMGGPNALISAQQSVAGMKNVIDQLSSDDSGHFINYDGAPIPW</sequence>
<dbReference type="RefSeq" id="WP_087505781.1">
    <property type="nucleotide sequence ID" value="NZ_BMDX01000009.1"/>
</dbReference>
<reference evidence="3" key="1">
    <citation type="journal article" date="2019" name="Int. J. Syst. Evol. Microbiol.">
        <title>The Global Catalogue of Microorganisms (GCM) 10K type strain sequencing project: providing services to taxonomists for standard genome sequencing and annotation.</title>
        <authorList>
            <consortium name="The Broad Institute Genomics Platform"/>
            <consortium name="The Broad Institute Genome Sequencing Center for Infectious Disease"/>
            <person name="Wu L."/>
            <person name="Ma J."/>
        </authorList>
    </citation>
    <scope>NUCLEOTIDE SEQUENCE [LARGE SCALE GENOMIC DNA]</scope>
    <source>
        <strain evidence="3">CGMCC 1.10130</strain>
    </source>
</reference>
<evidence type="ECO:0000313" key="3">
    <source>
        <dbReference type="Proteomes" id="UP000619743"/>
    </source>
</evidence>
<evidence type="ECO:0000256" key="1">
    <source>
        <dbReference type="RuleBase" id="RU000363"/>
    </source>
</evidence>
<dbReference type="GO" id="GO:0016616">
    <property type="term" value="F:oxidoreductase activity, acting on the CH-OH group of donors, NAD or NADP as acceptor"/>
    <property type="evidence" value="ECO:0007669"/>
    <property type="project" value="TreeGrafter"/>
</dbReference>
<dbReference type="Pfam" id="PF00106">
    <property type="entry name" value="adh_short"/>
    <property type="match status" value="1"/>
</dbReference>
<dbReference type="Proteomes" id="UP000619743">
    <property type="component" value="Unassembled WGS sequence"/>
</dbReference>
<comment type="caution">
    <text evidence="2">The sequence shown here is derived from an EMBL/GenBank/DDBJ whole genome shotgun (WGS) entry which is preliminary data.</text>
</comment>
<name>A0A8J2U5G9_9GAMM</name>
<dbReference type="Gene3D" id="3.40.50.720">
    <property type="entry name" value="NAD(P)-binding Rossmann-like Domain"/>
    <property type="match status" value="1"/>
</dbReference>
<dbReference type="EMBL" id="BMDX01000009">
    <property type="protein sequence ID" value="GGA78934.1"/>
    <property type="molecule type" value="Genomic_DNA"/>
</dbReference>
<dbReference type="CDD" id="cd05325">
    <property type="entry name" value="carb_red_sniffer_like_SDR_c"/>
    <property type="match status" value="1"/>
</dbReference>
<dbReference type="SUPFAM" id="SSF51735">
    <property type="entry name" value="NAD(P)-binding Rossmann-fold domains"/>
    <property type="match status" value="1"/>
</dbReference>
<dbReference type="PANTHER" id="PTHR45458:SF1">
    <property type="entry name" value="SHORT CHAIN DEHYDROGENASE"/>
    <property type="match status" value="1"/>
</dbReference>
<evidence type="ECO:0000313" key="2">
    <source>
        <dbReference type="EMBL" id="GGA78934.1"/>
    </source>
</evidence>
<dbReference type="AlphaFoldDB" id="A0A8J2U5G9"/>
<dbReference type="InterPro" id="IPR002347">
    <property type="entry name" value="SDR_fam"/>
</dbReference>
<proteinExistence type="inferred from homology"/>
<gene>
    <name evidence="2" type="ORF">GCM10011369_21130</name>
</gene>
<organism evidence="2 3">
    <name type="scientific">Neiella marina</name>
    <dbReference type="NCBI Taxonomy" id="508461"/>
    <lineage>
        <taxon>Bacteria</taxon>
        <taxon>Pseudomonadati</taxon>
        <taxon>Pseudomonadota</taxon>
        <taxon>Gammaproteobacteria</taxon>
        <taxon>Alteromonadales</taxon>
        <taxon>Echinimonadaceae</taxon>
        <taxon>Neiella</taxon>
    </lineage>
</organism>
<keyword evidence="3" id="KW-1185">Reference proteome</keyword>
<dbReference type="PRINTS" id="PR00080">
    <property type="entry name" value="SDRFAMILY"/>
</dbReference>
<accession>A0A8J2U5G9</accession>
<dbReference type="PANTHER" id="PTHR45458">
    <property type="entry name" value="SHORT-CHAIN DEHYDROGENASE/REDUCTASE SDR"/>
    <property type="match status" value="1"/>
</dbReference>
<dbReference type="InterPro" id="IPR052184">
    <property type="entry name" value="SDR_enzymes"/>
</dbReference>
<comment type="similarity">
    <text evidence="1">Belongs to the short-chain dehydrogenases/reductases (SDR) family.</text>
</comment>
<protein>
    <submittedName>
        <fullName evidence="2">Oxidoreductase</fullName>
    </submittedName>
</protein>